<reference evidence="2 3" key="1">
    <citation type="submission" date="2018-05" db="EMBL/GenBank/DDBJ databases">
        <title>A metagenomic window into the 2 km-deep terrestrial subsurface aquifer revealed taxonomically and functionally diverse microbial community comprising novel uncultured bacterial lineages.</title>
        <authorList>
            <person name="Kadnikov V.V."/>
            <person name="Mardanov A.V."/>
            <person name="Beletsky A.V."/>
            <person name="Banks D."/>
            <person name="Pimenov N.V."/>
            <person name="Frank Y.A."/>
            <person name="Karnachuk O.V."/>
            <person name="Ravin N.V."/>
        </authorList>
    </citation>
    <scope>NUCLEOTIDE SEQUENCE [LARGE SCALE GENOMIC DNA]</scope>
    <source>
        <strain evidence="2">BY5</strain>
    </source>
</reference>
<keyword evidence="1" id="KW-0812">Transmembrane</keyword>
<organism evidence="2 3">
    <name type="scientific">Candidatus Ozemobacter sibiricus</name>
    <dbReference type="NCBI Taxonomy" id="2268124"/>
    <lineage>
        <taxon>Bacteria</taxon>
        <taxon>Candidatus Ozemobacteria</taxon>
        <taxon>Candidatus Ozemobacterales</taxon>
        <taxon>Candidatus Ozemobacteraceae</taxon>
        <taxon>Candidatus Ozemobacter</taxon>
    </lineage>
</organism>
<gene>
    <name evidence="2" type="ORF">OZSIB_0893</name>
</gene>
<feature type="transmembrane region" description="Helical" evidence="1">
    <location>
        <begin position="6"/>
        <end position="24"/>
    </location>
</feature>
<accession>A0A367ZVL6</accession>
<proteinExistence type="predicted"/>
<evidence type="ECO:0000313" key="2">
    <source>
        <dbReference type="EMBL" id="RCK81759.1"/>
    </source>
</evidence>
<sequence>MIKEMLFAVTLILVFSVGVGVLFVRTMAELLEILFGTAHEPSAVPPTLSKRG</sequence>
<evidence type="ECO:0000256" key="1">
    <source>
        <dbReference type="SAM" id="Phobius"/>
    </source>
</evidence>
<keyword evidence="1" id="KW-1133">Transmembrane helix</keyword>
<dbReference type="AlphaFoldDB" id="A0A367ZVL6"/>
<keyword evidence="1" id="KW-0472">Membrane</keyword>
<protein>
    <submittedName>
        <fullName evidence="2">Uncharacterized protein</fullName>
    </submittedName>
</protein>
<name>A0A367ZVL6_9BACT</name>
<evidence type="ECO:0000313" key="3">
    <source>
        <dbReference type="Proteomes" id="UP000252355"/>
    </source>
</evidence>
<dbReference type="Proteomes" id="UP000252355">
    <property type="component" value="Unassembled WGS sequence"/>
</dbReference>
<comment type="caution">
    <text evidence="2">The sequence shown here is derived from an EMBL/GenBank/DDBJ whole genome shotgun (WGS) entry which is preliminary data.</text>
</comment>
<dbReference type="EMBL" id="QOQW01000001">
    <property type="protein sequence ID" value="RCK81759.1"/>
    <property type="molecule type" value="Genomic_DNA"/>
</dbReference>